<dbReference type="PATRIC" id="fig|391623.17.peg.1739"/>
<accession>F0LJS3</accession>
<protein>
    <submittedName>
        <fullName evidence="2">Uncharacterized protein</fullName>
    </submittedName>
</protein>
<name>F0LJS3_THEBM</name>
<keyword evidence="1" id="KW-1133">Transmembrane helix</keyword>
<keyword evidence="1" id="KW-0812">Transmembrane</keyword>
<feature type="transmembrane region" description="Helical" evidence="1">
    <location>
        <begin position="12"/>
        <end position="35"/>
    </location>
</feature>
<sequence length="48" mass="5637">MIWSEKPLNSRLALTALLTLQQKAFIIQAFLYFYWGNKAKSRPVPIRL</sequence>
<dbReference type="AlphaFoldDB" id="F0LJS3"/>
<evidence type="ECO:0000313" key="2">
    <source>
        <dbReference type="EMBL" id="ADT84715.1"/>
    </source>
</evidence>
<reference evidence="2 3" key="1">
    <citation type="journal article" date="2011" name="J. Bacteriol.">
        <title>Complete genome sequence of the hyperthermophilic, piezophilic, heterotrophic, and carboxydotrophic archaeon Thermococcus barophilus MP.</title>
        <authorList>
            <person name="Vannier P."/>
            <person name="Marteinsson V.T."/>
            <person name="Fridjonsson O.H."/>
            <person name="Oger P."/>
            <person name="Jebbar M."/>
        </authorList>
    </citation>
    <scope>NUCLEOTIDE SEQUENCE [LARGE SCALE GENOMIC DNA]</scope>
    <source>
        <strain evidence="3">DSM 11836 / MP</strain>
    </source>
</reference>
<dbReference type="EMBL" id="CP002372">
    <property type="protein sequence ID" value="ADT84715.1"/>
    <property type="molecule type" value="Genomic_DNA"/>
</dbReference>
<keyword evidence="1" id="KW-0472">Membrane</keyword>
<dbReference type="KEGG" id="tba:TERMP_01740"/>
<evidence type="ECO:0000313" key="3">
    <source>
        <dbReference type="Proteomes" id="UP000007478"/>
    </source>
</evidence>
<evidence type="ECO:0000256" key="1">
    <source>
        <dbReference type="SAM" id="Phobius"/>
    </source>
</evidence>
<gene>
    <name evidence="2" type="ordered locus">TERMP_01740</name>
</gene>
<proteinExistence type="predicted"/>
<keyword evidence="3" id="KW-1185">Reference proteome</keyword>
<dbReference type="HOGENOM" id="CLU_3148152_0_0_2"/>
<organism evidence="2 3">
    <name type="scientific">Thermococcus barophilus (strain DSM 11836 / MP)</name>
    <dbReference type="NCBI Taxonomy" id="391623"/>
    <lineage>
        <taxon>Archaea</taxon>
        <taxon>Methanobacteriati</taxon>
        <taxon>Methanobacteriota</taxon>
        <taxon>Thermococci</taxon>
        <taxon>Thermococcales</taxon>
        <taxon>Thermococcaceae</taxon>
        <taxon>Thermococcus</taxon>
    </lineage>
</organism>
<dbReference type="Proteomes" id="UP000007478">
    <property type="component" value="Chromosome"/>
</dbReference>